<reference evidence="1" key="1">
    <citation type="submission" date="2022-12" db="EMBL/GenBank/DDBJ databases">
        <authorList>
            <person name="Alioto T."/>
            <person name="Alioto T."/>
            <person name="Gomez Garrido J."/>
        </authorList>
    </citation>
    <scope>NUCLEOTIDE SEQUENCE</scope>
</reference>
<evidence type="ECO:0000313" key="1">
    <source>
        <dbReference type="EMBL" id="CAI5789002.1"/>
    </source>
</evidence>
<organism evidence="1 2">
    <name type="scientific">Podarcis lilfordi</name>
    <name type="common">Lilford's wall lizard</name>
    <dbReference type="NCBI Taxonomy" id="74358"/>
    <lineage>
        <taxon>Eukaryota</taxon>
        <taxon>Metazoa</taxon>
        <taxon>Chordata</taxon>
        <taxon>Craniata</taxon>
        <taxon>Vertebrata</taxon>
        <taxon>Euteleostomi</taxon>
        <taxon>Lepidosauria</taxon>
        <taxon>Squamata</taxon>
        <taxon>Bifurcata</taxon>
        <taxon>Unidentata</taxon>
        <taxon>Episquamata</taxon>
        <taxon>Laterata</taxon>
        <taxon>Lacertibaenia</taxon>
        <taxon>Lacertidae</taxon>
        <taxon>Podarcis</taxon>
    </lineage>
</organism>
<dbReference type="EMBL" id="OX395137">
    <property type="protein sequence ID" value="CAI5789002.1"/>
    <property type="molecule type" value="Genomic_DNA"/>
</dbReference>
<protein>
    <submittedName>
        <fullName evidence="1">Uncharacterized protein</fullName>
    </submittedName>
</protein>
<dbReference type="Proteomes" id="UP001178461">
    <property type="component" value="Chromosome 12"/>
</dbReference>
<sequence>GEDITGWLLDVPKAFMKPLIIKDNLPSHKMTLQAPSNQLWHTVEGFTTCYTDFFK</sequence>
<keyword evidence="2" id="KW-1185">Reference proteome</keyword>
<evidence type="ECO:0000313" key="2">
    <source>
        <dbReference type="Proteomes" id="UP001178461"/>
    </source>
</evidence>
<accession>A0AA35L358</accession>
<dbReference type="AlphaFoldDB" id="A0AA35L358"/>
<name>A0AA35L358_9SAUR</name>
<feature type="non-terminal residue" evidence="1">
    <location>
        <position position="55"/>
    </location>
</feature>
<feature type="non-terminal residue" evidence="1">
    <location>
        <position position="1"/>
    </location>
</feature>
<proteinExistence type="predicted"/>
<gene>
    <name evidence="1" type="ORF">PODLI_1B001437</name>
</gene>